<dbReference type="PROSITE" id="PS00463">
    <property type="entry name" value="ZN2_CY6_FUNGAL_1"/>
    <property type="match status" value="1"/>
</dbReference>
<evidence type="ECO:0000256" key="2">
    <source>
        <dbReference type="ARBA" id="ARBA00023015"/>
    </source>
</evidence>
<proteinExistence type="predicted"/>
<gene>
    <name evidence="8" type="ORF">QBC46DRAFT_349276</name>
</gene>
<dbReference type="CDD" id="cd00067">
    <property type="entry name" value="GAL4"/>
    <property type="match status" value="1"/>
</dbReference>
<dbReference type="Proteomes" id="UP001303473">
    <property type="component" value="Unassembled WGS sequence"/>
</dbReference>
<dbReference type="SUPFAM" id="SSF57701">
    <property type="entry name" value="Zn2/Cys6 DNA-binding domain"/>
    <property type="match status" value="1"/>
</dbReference>
<dbReference type="EMBL" id="MU853753">
    <property type="protein sequence ID" value="KAK3946003.1"/>
    <property type="molecule type" value="Genomic_DNA"/>
</dbReference>
<keyword evidence="4" id="KW-0804">Transcription</keyword>
<feature type="domain" description="Zn(2)-C6 fungal-type" evidence="7">
    <location>
        <begin position="23"/>
        <end position="57"/>
    </location>
</feature>
<keyword evidence="3" id="KW-0238">DNA-binding</keyword>
<reference evidence="9" key="1">
    <citation type="journal article" date="2023" name="Mol. Phylogenet. Evol.">
        <title>Genome-scale phylogeny and comparative genomics of the fungal order Sordariales.</title>
        <authorList>
            <person name="Hensen N."/>
            <person name="Bonometti L."/>
            <person name="Westerberg I."/>
            <person name="Brannstrom I.O."/>
            <person name="Guillou S."/>
            <person name="Cros-Aarteil S."/>
            <person name="Calhoun S."/>
            <person name="Haridas S."/>
            <person name="Kuo A."/>
            <person name="Mondo S."/>
            <person name="Pangilinan J."/>
            <person name="Riley R."/>
            <person name="LaButti K."/>
            <person name="Andreopoulos B."/>
            <person name="Lipzen A."/>
            <person name="Chen C."/>
            <person name="Yan M."/>
            <person name="Daum C."/>
            <person name="Ng V."/>
            <person name="Clum A."/>
            <person name="Steindorff A."/>
            <person name="Ohm R.A."/>
            <person name="Martin F."/>
            <person name="Silar P."/>
            <person name="Natvig D.O."/>
            <person name="Lalanne C."/>
            <person name="Gautier V."/>
            <person name="Ament-Velasquez S.L."/>
            <person name="Kruys A."/>
            <person name="Hutchinson M.I."/>
            <person name="Powell A.J."/>
            <person name="Barry K."/>
            <person name="Miller A.N."/>
            <person name="Grigoriev I.V."/>
            <person name="Debuchy R."/>
            <person name="Gladieux P."/>
            <person name="Hiltunen Thoren M."/>
            <person name="Johannesson H."/>
        </authorList>
    </citation>
    <scope>NUCLEOTIDE SEQUENCE [LARGE SCALE GENOMIC DNA]</scope>
    <source>
        <strain evidence="9">CBS 340.73</strain>
    </source>
</reference>
<dbReference type="CDD" id="cd12148">
    <property type="entry name" value="fungal_TF_MHR"/>
    <property type="match status" value="1"/>
</dbReference>
<protein>
    <recommendedName>
        <fullName evidence="7">Zn(2)-C6 fungal-type domain-containing protein</fullName>
    </recommendedName>
</protein>
<sequence>MSDFQAQPEQYERPPSPPRRQRACLPCSKQKARCNFKEEKIGKYCDRCERHGIQCVMPTGGLRKPRVLKTAARLAAPGQSSGSTAPSPRRSGQPFPLSAPAAATPALAAHTQPAQASSHAPFHTPQFRTQAPTPTPSVQVLHRVQAQPPVRPAEPNHRYNDVDKTAALPQPPPGPGYNLSWEQAELALDEYKTNFMPNFPFVLLESGTTAQQLSSKKPFVFRAVLLAAARLPLERRKQMKRNLAAYLGQHLLVNEERSLDLLQGLLIFIAWADLSFYLDRQITHWIHLAVGYSYNLGLTRIPPPYTRPVTYDTAKDAKDAMYTRNPRALEALERLHSLEEQRAYLGCYYVMSVNSAQFGRTTNFRTACVDICCICLLRISENSLDTILEKMVRLQQVVDKIQDTFPTTERFGYIAEDKMTPIRADMDKLTLNCFTEAQYQIIWIYYNYVLVRLYEPATYLQSPPPPEHNTRRRQCLALCLQAARAYFSSLLALSETFFVYCTFVDMAKLLSVILTTSRLLLLDDVTEAEGGWDTAVARQTIDLPAVLEQLIQRFRGAQAIVRQKNAPPESATASPIEGPDVWDKCIEKTEFIKNWFVARVAGEHPSVAPNMLEQALFHEDWSFATTSQQTGQSFLGLLPKGSWNIDF</sequence>
<dbReference type="GO" id="GO:0000981">
    <property type="term" value="F:DNA-binding transcription factor activity, RNA polymerase II-specific"/>
    <property type="evidence" value="ECO:0007669"/>
    <property type="project" value="InterPro"/>
</dbReference>
<organism evidence="8 9">
    <name type="scientific">Diplogelasinospora grovesii</name>
    <dbReference type="NCBI Taxonomy" id="303347"/>
    <lineage>
        <taxon>Eukaryota</taxon>
        <taxon>Fungi</taxon>
        <taxon>Dikarya</taxon>
        <taxon>Ascomycota</taxon>
        <taxon>Pezizomycotina</taxon>
        <taxon>Sordariomycetes</taxon>
        <taxon>Sordariomycetidae</taxon>
        <taxon>Sordariales</taxon>
        <taxon>Diplogelasinosporaceae</taxon>
        <taxon>Diplogelasinospora</taxon>
    </lineage>
</organism>
<dbReference type="Gene3D" id="4.10.240.10">
    <property type="entry name" value="Zn(2)-C6 fungal-type DNA-binding domain"/>
    <property type="match status" value="1"/>
</dbReference>
<dbReference type="InterPro" id="IPR001138">
    <property type="entry name" value="Zn2Cys6_DnaBD"/>
</dbReference>
<evidence type="ECO:0000256" key="5">
    <source>
        <dbReference type="ARBA" id="ARBA00023242"/>
    </source>
</evidence>
<dbReference type="Pfam" id="PF00172">
    <property type="entry name" value="Zn_clus"/>
    <property type="match status" value="1"/>
</dbReference>
<accession>A0AAN6NJK4</accession>
<dbReference type="AlphaFoldDB" id="A0AAN6NJK4"/>
<feature type="region of interest" description="Disordered" evidence="6">
    <location>
        <begin position="1"/>
        <end position="24"/>
    </location>
</feature>
<comment type="subcellular location">
    <subcellularLocation>
        <location evidence="1">Nucleus</location>
    </subcellularLocation>
</comment>
<evidence type="ECO:0000256" key="4">
    <source>
        <dbReference type="ARBA" id="ARBA00023163"/>
    </source>
</evidence>
<dbReference type="PANTHER" id="PTHR31845:SF10">
    <property type="entry name" value="ZN(II)2CYS6 TRANSCRIPTION FACTOR (EUROFUNG)"/>
    <property type="match status" value="1"/>
</dbReference>
<dbReference type="PANTHER" id="PTHR31845">
    <property type="entry name" value="FINGER DOMAIN PROTEIN, PUTATIVE-RELATED"/>
    <property type="match status" value="1"/>
</dbReference>
<dbReference type="PROSITE" id="PS50048">
    <property type="entry name" value="ZN2_CY6_FUNGAL_2"/>
    <property type="match status" value="1"/>
</dbReference>
<feature type="compositionally biased region" description="Polar residues" evidence="6">
    <location>
        <begin position="126"/>
        <end position="137"/>
    </location>
</feature>
<keyword evidence="2" id="KW-0805">Transcription regulation</keyword>
<evidence type="ECO:0000313" key="9">
    <source>
        <dbReference type="Proteomes" id="UP001303473"/>
    </source>
</evidence>
<dbReference type="InterPro" id="IPR036864">
    <property type="entry name" value="Zn2-C6_fun-type_DNA-bd_sf"/>
</dbReference>
<evidence type="ECO:0000256" key="6">
    <source>
        <dbReference type="SAM" id="MobiDB-lite"/>
    </source>
</evidence>
<dbReference type="GO" id="GO:0000976">
    <property type="term" value="F:transcription cis-regulatory region binding"/>
    <property type="evidence" value="ECO:0007669"/>
    <property type="project" value="TreeGrafter"/>
</dbReference>
<comment type="caution">
    <text evidence="8">The sequence shown here is derived from an EMBL/GenBank/DDBJ whole genome shotgun (WGS) entry which is preliminary data.</text>
</comment>
<evidence type="ECO:0000259" key="7">
    <source>
        <dbReference type="PROSITE" id="PS50048"/>
    </source>
</evidence>
<keyword evidence="9" id="KW-1185">Reference proteome</keyword>
<keyword evidence="5" id="KW-0539">Nucleus</keyword>
<dbReference type="InterPro" id="IPR051089">
    <property type="entry name" value="prtT"/>
</dbReference>
<evidence type="ECO:0000256" key="1">
    <source>
        <dbReference type="ARBA" id="ARBA00004123"/>
    </source>
</evidence>
<evidence type="ECO:0000256" key="3">
    <source>
        <dbReference type="ARBA" id="ARBA00023125"/>
    </source>
</evidence>
<dbReference type="GO" id="GO:0005634">
    <property type="term" value="C:nucleus"/>
    <property type="evidence" value="ECO:0007669"/>
    <property type="project" value="UniProtKB-SubCell"/>
</dbReference>
<dbReference type="GO" id="GO:0008270">
    <property type="term" value="F:zinc ion binding"/>
    <property type="evidence" value="ECO:0007669"/>
    <property type="project" value="InterPro"/>
</dbReference>
<feature type="compositionally biased region" description="Low complexity" evidence="6">
    <location>
        <begin position="96"/>
        <end position="117"/>
    </location>
</feature>
<name>A0AAN6NJK4_9PEZI</name>
<evidence type="ECO:0000313" key="8">
    <source>
        <dbReference type="EMBL" id="KAK3946003.1"/>
    </source>
</evidence>
<feature type="region of interest" description="Disordered" evidence="6">
    <location>
        <begin position="74"/>
        <end position="137"/>
    </location>
</feature>